<dbReference type="Pfam" id="PF26610">
    <property type="entry name" value="YbbD_head"/>
    <property type="match status" value="1"/>
</dbReference>
<dbReference type="Proteomes" id="UP001430647">
    <property type="component" value="Unassembled WGS sequence"/>
</dbReference>
<feature type="domain" description="YbbD head" evidence="1">
    <location>
        <begin position="22"/>
        <end position="69"/>
    </location>
</feature>
<reference evidence="3" key="3">
    <citation type="submission" date="2023-08" db="EMBL/GenBank/DDBJ databases">
        <title>Complete genome sequence of Xanthomonas indica.</title>
        <authorList>
            <person name="Patil P.B."/>
            <person name="Rana R."/>
        </authorList>
    </citation>
    <scope>NUCLEOTIDE SEQUENCE</scope>
    <source>
        <strain evidence="3">PPL560</strain>
    </source>
</reference>
<keyword evidence="4" id="KW-1185">Reference proteome</keyword>
<organism evidence="3">
    <name type="scientific">Xanthomonas indica</name>
    <dbReference type="NCBI Taxonomy" id="2912242"/>
    <lineage>
        <taxon>Bacteria</taxon>
        <taxon>Pseudomonadati</taxon>
        <taxon>Pseudomonadota</taxon>
        <taxon>Gammaproteobacteria</taxon>
        <taxon>Lysobacterales</taxon>
        <taxon>Lysobacteraceae</taxon>
        <taxon>Xanthomonas</taxon>
    </lineage>
</organism>
<sequence>MKIFIVFLVVIFFVSGCAGNSSKFYGTYGDAVADDAIAKGWVPDFLPQNATDIYERHSVDAGGVAVIFSAPSDNFLKDFSTLDHSYFTSAEEAFSLVRSPANYPQGANRYYYRCGGEGSVC</sequence>
<proteinExistence type="predicted"/>
<dbReference type="EMBL" id="JAKJPQ010000017">
    <property type="protein sequence ID" value="MCI2263401.1"/>
    <property type="molecule type" value="Genomic_DNA"/>
</dbReference>
<dbReference type="KEGG" id="xin:Q7W82_17315"/>
<dbReference type="InterPro" id="IPR058827">
    <property type="entry name" value="YbbD_head"/>
</dbReference>
<reference evidence="2" key="2">
    <citation type="submission" date="2022-01" db="EMBL/GenBank/DDBJ databases">
        <authorList>
            <person name="Rana R."/>
            <person name="Patil P.B."/>
        </authorList>
    </citation>
    <scope>NUCLEOTIDE SEQUENCE</scope>
    <source>
        <strain evidence="2">PPL560</strain>
    </source>
</reference>
<protein>
    <recommendedName>
        <fullName evidence="1">YbbD head domain-containing protein</fullName>
    </recommendedName>
</protein>
<accession>A0AAU8I3Q7</accession>
<dbReference type="RefSeq" id="WP_242161099.1">
    <property type="nucleotide sequence ID" value="NZ_CP131914.1"/>
</dbReference>
<evidence type="ECO:0000313" key="4">
    <source>
        <dbReference type="Proteomes" id="UP001430647"/>
    </source>
</evidence>
<reference evidence="2 4" key="1">
    <citation type="journal article" date="2022" name="Curr. Microbiol.">
        <title>Xanthomonas indica sp. nov., a Novel Member of Non-Pathogenic Xanthomonas Community from Healthy Rice Seeds.</title>
        <authorList>
            <person name="Rana R."/>
            <person name="Madhavan V.N."/>
            <person name="Saroha T."/>
            <person name="Bansal K."/>
            <person name="Kaur A."/>
            <person name="Sonti R.V."/>
            <person name="Patel H.K."/>
            <person name="Patil P.B."/>
        </authorList>
    </citation>
    <scope>NUCLEOTIDE SEQUENCE [LARGE SCALE GENOMIC DNA]</scope>
    <source>
        <strain evidence="2 4">PPL560</strain>
    </source>
</reference>
<evidence type="ECO:0000313" key="3">
    <source>
        <dbReference type="EMBL" id="XCI80003.1"/>
    </source>
</evidence>
<evidence type="ECO:0000313" key="2">
    <source>
        <dbReference type="EMBL" id="MCI2263401.1"/>
    </source>
</evidence>
<evidence type="ECO:0000259" key="1">
    <source>
        <dbReference type="Pfam" id="PF26610"/>
    </source>
</evidence>
<dbReference type="AlphaFoldDB" id="A0AAU8I3Q7"/>
<dbReference type="EMBL" id="CP131914">
    <property type="protein sequence ID" value="XCI80003.1"/>
    <property type="molecule type" value="Genomic_DNA"/>
</dbReference>
<name>A0AAU8I3Q7_9XANT</name>
<dbReference type="PROSITE" id="PS51257">
    <property type="entry name" value="PROKAR_LIPOPROTEIN"/>
    <property type="match status" value="1"/>
</dbReference>
<gene>
    <name evidence="2" type="ORF">L3V74_17855</name>
    <name evidence="3" type="ORF">Q7W82_17315</name>
</gene>